<proteinExistence type="predicted"/>
<dbReference type="AlphaFoldDB" id="A0AAD2E7U4"/>
<evidence type="ECO:0000313" key="2">
    <source>
        <dbReference type="EMBL" id="CAI9779473.1"/>
    </source>
</evidence>
<gene>
    <name evidence="2" type="ORF">FPE_LOCUS26903</name>
</gene>
<sequence>MEAAYAEMKNPAPVETSPSEEVVGISDPSMVPDIEAESHGRNYASFSMLKSSQKTVLHSESIMKNGGVESDIALIIISAIGMRGLGNTSPFSKDVNLIEWQEDSAQIRWEGGPGVEIALWEGVFQGKTSSSLTIHKDALHDSHTCSSWRYRIIASGGEDSFDCHLSDVHIFDDILVWCARLNALGHMYRLEVDLENGIWTKVIATGGHSSAGESLDRQLGGVLLFICGCNKNLEMLNGMPR</sequence>
<evidence type="ECO:0000256" key="1">
    <source>
        <dbReference type="SAM" id="MobiDB-lite"/>
    </source>
</evidence>
<feature type="region of interest" description="Disordered" evidence="1">
    <location>
        <begin position="1"/>
        <end position="23"/>
    </location>
</feature>
<reference evidence="2" key="1">
    <citation type="submission" date="2023-05" db="EMBL/GenBank/DDBJ databases">
        <authorList>
            <person name="Huff M."/>
        </authorList>
    </citation>
    <scope>NUCLEOTIDE SEQUENCE</scope>
</reference>
<dbReference type="EMBL" id="OU503052">
    <property type="protein sequence ID" value="CAI9779473.1"/>
    <property type="molecule type" value="Genomic_DNA"/>
</dbReference>
<keyword evidence="3" id="KW-1185">Reference proteome</keyword>
<dbReference type="Proteomes" id="UP000834106">
    <property type="component" value="Chromosome 17"/>
</dbReference>
<evidence type="ECO:0000313" key="3">
    <source>
        <dbReference type="Proteomes" id="UP000834106"/>
    </source>
</evidence>
<organism evidence="2 3">
    <name type="scientific">Fraxinus pennsylvanica</name>
    <dbReference type="NCBI Taxonomy" id="56036"/>
    <lineage>
        <taxon>Eukaryota</taxon>
        <taxon>Viridiplantae</taxon>
        <taxon>Streptophyta</taxon>
        <taxon>Embryophyta</taxon>
        <taxon>Tracheophyta</taxon>
        <taxon>Spermatophyta</taxon>
        <taxon>Magnoliopsida</taxon>
        <taxon>eudicotyledons</taxon>
        <taxon>Gunneridae</taxon>
        <taxon>Pentapetalae</taxon>
        <taxon>asterids</taxon>
        <taxon>lamiids</taxon>
        <taxon>Lamiales</taxon>
        <taxon>Oleaceae</taxon>
        <taxon>Oleeae</taxon>
        <taxon>Fraxinus</taxon>
    </lineage>
</organism>
<name>A0AAD2E7U4_9LAMI</name>
<accession>A0AAD2E7U4</accession>
<protein>
    <submittedName>
        <fullName evidence="2">Uncharacterized protein</fullName>
    </submittedName>
</protein>